<evidence type="ECO:0000313" key="2">
    <source>
        <dbReference type="Proteomes" id="UP000694906"/>
    </source>
</evidence>
<dbReference type="GeneID" id="110345141"/>
<keyword evidence="2" id="KW-1185">Reference proteome</keyword>
<accession>A0AAX6RMV4</accession>
<dbReference type="RefSeq" id="XP_021097087.1">
    <property type="nucleotide sequence ID" value="XM_021241428.1"/>
</dbReference>
<feature type="region of interest" description="Disordered" evidence="1">
    <location>
        <begin position="138"/>
        <end position="200"/>
    </location>
</feature>
<gene>
    <name evidence="3" type="primary">LOC110345141</name>
</gene>
<feature type="region of interest" description="Disordered" evidence="1">
    <location>
        <begin position="1"/>
        <end position="125"/>
    </location>
</feature>
<protein>
    <submittedName>
        <fullName evidence="3">Ran-binding protein 9-like</fullName>
    </submittedName>
</protein>
<name>A0AAX6RMV4_HETGA</name>
<dbReference type="AlphaFoldDB" id="A0AAX6RMV4"/>
<proteinExistence type="predicted"/>
<organism evidence="2 3">
    <name type="scientific">Heterocephalus glaber</name>
    <name type="common">Naked mole rat</name>
    <dbReference type="NCBI Taxonomy" id="10181"/>
    <lineage>
        <taxon>Eukaryota</taxon>
        <taxon>Metazoa</taxon>
        <taxon>Chordata</taxon>
        <taxon>Craniata</taxon>
        <taxon>Vertebrata</taxon>
        <taxon>Euteleostomi</taxon>
        <taxon>Mammalia</taxon>
        <taxon>Eutheria</taxon>
        <taxon>Euarchontoglires</taxon>
        <taxon>Glires</taxon>
        <taxon>Rodentia</taxon>
        <taxon>Hystricomorpha</taxon>
        <taxon>Bathyergidae</taxon>
        <taxon>Heterocephalus</taxon>
    </lineage>
</organism>
<reference evidence="3" key="1">
    <citation type="submission" date="2025-08" db="UniProtKB">
        <authorList>
            <consortium name="RefSeq"/>
        </authorList>
    </citation>
    <scope>IDENTIFICATION</scope>
</reference>
<feature type="compositionally biased region" description="Pro residues" evidence="1">
    <location>
        <begin position="98"/>
        <end position="107"/>
    </location>
</feature>
<feature type="compositionally biased region" description="Low complexity" evidence="1">
    <location>
        <begin position="32"/>
        <end position="79"/>
    </location>
</feature>
<evidence type="ECO:0000313" key="3">
    <source>
        <dbReference type="RefSeq" id="XP_021097087.1"/>
    </source>
</evidence>
<dbReference type="Proteomes" id="UP000694906">
    <property type="component" value="Unplaced"/>
</dbReference>
<evidence type="ECO:0000256" key="1">
    <source>
        <dbReference type="SAM" id="MobiDB-lite"/>
    </source>
</evidence>
<sequence>MVRPAPPCAVAAQREAPPPPPPRITERPPAHAPWGPGAALGIPFPEGTAQAATAAAVVAAATAAATAARTGEGRGPAPAQRTAASQQEGPQCACGSAPAPPPQPPINPQENKHPTQPPRPPRKDLCFFPGHWWPIPALPGKGSFESHNLLGSQECQVREEPASKDESRDLPCPAPKASRARRDHLVQPPTSIYRKGNGGLEQRCSRATDLSLPHHPATTGLNSFCLDKLWLPP</sequence>
<feature type="compositionally biased region" description="Polar residues" evidence="1">
    <location>
        <begin position="145"/>
        <end position="155"/>
    </location>
</feature>
<feature type="compositionally biased region" description="Basic and acidic residues" evidence="1">
    <location>
        <begin position="156"/>
        <end position="169"/>
    </location>
</feature>